<feature type="compositionally biased region" description="Polar residues" evidence="3">
    <location>
        <begin position="157"/>
        <end position="168"/>
    </location>
</feature>
<dbReference type="InterPro" id="IPR008936">
    <property type="entry name" value="Rho_GTPase_activation_prot"/>
</dbReference>
<sequence length="2701" mass="300942">MPIRRPSASAAHGSSHHTSGASRSHRSNDSHHIIAVAGPAQPPSIAYSAASATPQQKIVQALINRLKNKLPCNSGLPLNYIEADNPTVRAVEALVQLSHDCLDIIAWSLSELLERLAKQTDANGNLGVDVLQSQLFIIKVLSFALAARWNDDKEEAMTSSRIDKNTTGPELPPSKQKRGTFTSASQFIEPSPLDENCARYILSVMVLYLRQTAPPETRLMSSAILSLDSSFYDFESVDVPTFAPALEVYCHDHDDAHPSTPHSTEPTLHSKTSTNTVNSGATDSSNPIPMMPLSFHFDRTHMSLAKSSLSLNNHIGKYAGRIIYHLSASNWQAIFERIRTRVNTLSSTSEDNPDTVDLQLMSYSAMDRSRLVQVLQVLSSLLVNMKRDAQAAVARPLRRAIWNWIDLFPEEFNEALLSRGRMEGTPQRTFDLLYEQQSSAEKGLWPALTILNCISSERIGSDFQINHFGSGHFGGQKGSHRKEHRFIEELIKNANTTSKFSDSALACLLDMCRVAFHIPPESEATLRVIGSDIAHEIKVALQKTHQGKPFWLSRDEIDIGLYADALATIFRYLPEEESIPIFVTCLEAERSEAVKIAVARAGLMLALEASRLPWQKPLLNLIQATTRRFREIYKAAAGRRHEQDQYGNDKRAASRPKARRYASDTLSDRELLFLSFLAMWRSDPRFLLFDFTKPEIEQWVPAVSKIWDAPLDVSVKISASTNMHLICEAIFQMIPSDDGFDTIVTWVERGAPVVLGVVATNLLHARNDPDAQRLWMGDIHSILGVYPRKSEKPHIKIMQFCPDRVPAFAISEIALLVSLMSADKSLAHLAAQCLRLMAHAERQADAPVNPGMSLEERTRRHPVYERMGDPNVIVIGRVEQQKRIRKFLRSIAHPTPTNIAVWLECYWRWRSLCEFVVQSPLDPMSSDRRSLVFEEKHAQWKNLTLFLATFGGVCVQEDYDPSALTSVIPLQHLPDELHVQDPMAMVSTFINDLTDLLIAESTQVREVARDALGNELSPRLYGKLFRHLEEVTRDVTDGANLELPESFGIFLDQFTAVLKLLLEKPDIPAEEVENIDISICLVALAGFIARFVNPLSYRIRLKLCALCDCACARTGTLTLRRDTSARQKIIDVLMEWIQEPSSSAGANSASDQYTLNLACLRTSVKLLENLELKTYDSSMGDESGHVVSRLYLRYSTMLLKGLDVCQPDAASSDSVSDMPSLQKRMRISQREADIRELVVTGLSHLVNSNTEAGFKHCLPLAYESDIRKRTIFARVFSRVLKQGTKFEPPEASMIAKSSLLCQLVKKPDMLLALAICEICPSSDVDVIISVLMNLYDTRTSLVNLLKSMIDREIAHTENDAALFRSNSTTTRFLSAFAKIHGYNYLRSLILPLIQAMTSLPPEHGFDLDPSKAVGQDVEQNQQNVQTVTTAFLRVISSSAPTIPPMFREICAHIARSVQDVWPEAKFAALGAFIFLRFISPAIVSPEVVDVEIPRDDGGRMRRGLMVIAKVVQNLANNIFFGKEAHMVCLNEYLQKNIVIVTRYLSEVNKHSAAAAAAAADDDSDEWLGTTADDTDTIVLHRFFSKYNDKIGKELLSQAKPVNEDDSVAMEGREAWASLCTALVDIGDPLEVPQLSRLPRSEHEGYIDLMTRYAHQSSDDIQEIFVETFMEQDQPAIFVIRVSNIDVESLDIELFMFHIFKILELPIYDNRDFEIILDCTSYTSMSEIPVQWLKYCMELIPSDIRQRYLTTYILNPNALTQRYLRRLYNISAGIPFSSGIRAYSSVEELLEHVPAACAESLSYAASLEDERREVFTEATMRQSHQMRMPVTLEVGVSHIRITSIKAQPLSPSLACKSTEIISLRDVSDIYNVSTGHDPYEFIIRRSRQGVTLYFSSPMRETIVKTIRTAKSQMRDGQRALMERALGFTSVSATLLHVGFLGIDHEDEELRGAAYDLLGAVCTHLGYDKHPIIASEAGFIPDDPSTFVVNLSDRLAHFAPHLTLDFITEVSSRMEKATAAQRINCLQCLSPWIPNLAKYCDPASPLYEHSGARLRDAIRLLVDLTTSDYGILSIVQKYVWTKIGQLDTSIVNVVLDELMRSAIDGGVGSRRCEVIARTVAALSSINVRGRIFSKLRKILGRTSMKPTKTLVDNAHWAEIAALTRLAFVAGNHSKQAIHTQLYIPEIVHLVTLTAGIGPTFVRKSVYGIVLNYLQSLYSARSDDEEFSEVLLLIEEFTQPAILSLFGLARTTSTSEYTDLNPANDNAFLETQEGLTQLLIRVMETTAGTKGLLNVWRARWMGLVTSLAFQHSPAIQSRAFIALGMLATSDVDDDLVYQMLVAFKTALAQSNETDTTSVVCMLRCISKIVTALPSSSKYFTQLFWLAVALLQASHFAFYVQAADLLRQTLEKLHTHAAFHEGSVGEFLLEGRIHLEETLGQLDQLLGLSFETSFPFSLVSVIFKGIRHSSLKGAAEAVLRSLLRVTVEAHQQAGSTTEGTLLPDALGYFLALIPLSTTPKAYERLLRECQVSDFEITHETTVPHISLAFIGLDDANTALLMTSFVGAMLMTAQGDDAETQMLYTLLADIATVFPDVVSMAYDVLQDKIKDTFANSSNANVIKAVSSIFRVALQDPARMGALRGSASTLGTVDEATHGPGKNHLLALEDLNMRGLASNFQFLPVNRGHATKMITWIPELVLKIVEA</sequence>
<organism evidence="5 6">
    <name type="scientific">Piloderma croceum (strain F 1598)</name>
    <dbReference type="NCBI Taxonomy" id="765440"/>
    <lineage>
        <taxon>Eukaryota</taxon>
        <taxon>Fungi</taxon>
        <taxon>Dikarya</taxon>
        <taxon>Basidiomycota</taxon>
        <taxon>Agaricomycotina</taxon>
        <taxon>Agaricomycetes</taxon>
        <taxon>Agaricomycetidae</taxon>
        <taxon>Atheliales</taxon>
        <taxon>Atheliaceae</taxon>
        <taxon>Piloderma</taxon>
    </lineage>
</organism>
<dbReference type="OrthoDB" id="28245at2759"/>
<dbReference type="PANTHER" id="PTHR10194">
    <property type="entry name" value="RAS GTPASE-ACTIVATING PROTEINS"/>
    <property type="match status" value="1"/>
</dbReference>
<evidence type="ECO:0000259" key="4">
    <source>
        <dbReference type="PROSITE" id="PS50018"/>
    </source>
</evidence>
<dbReference type="InterPro" id="IPR016024">
    <property type="entry name" value="ARM-type_fold"/>
</dbReference>
<dbReference type="Proteomes" id="UP000054166">
    <property type="component" value="Unassembled WGS sequence"/>
</dbReference>
<dbReference type="InterPro" id="IPR001251">
    <property type="entry name" value="CRAL-TRIO_dom"/>
</dbReference>
<protein>
    <recommendedName>
        <fullName evidence="4">Ras-GAP domain-containing protein</fullName>
    </recommendedName>
</protein>
<dbReference type="PROSITE" id="PS00509">
    <property type="entry name" value="RAS_GTPASE_ACTIV_1"/>
    <property type="match status" value="1"/>
</dbReference>
<keyword evidence="1" id="KW-0343">GTPase activation</keyword>
<dbReference type="HOGENOM" id="CLU_000249_0_2_1"/>
<dbReference type="InterPro" id="IPR011993">
    <property type="entry name" value="PH-like_dom_sf"/>
</dbReference>
<dbReference type="EMBL" id="KN833035">
    <property type="protein sequence ID" value="KIM76363.1"/>
    <property type="molecule type" value="Genomic_DNA"/>
</dbReference>
<dbReference type="Gene3D" id="3.40.525.10">
    <property type="entry name" value="CRAL-TRIO lipid binding domain"/>
    <property type="match status" value="1"/>
</dbReference>
<feature type="region of interest" description="Disordered" evidence="3">
    <location>
        <begin position="156"/>
        <end position="180"/>
    </location>
</feature>
<dbReference type="InterPro" id="IPR039360">
    <property type="entry name" value="Ras_GTPase"/>
</dbReference>
<evidence type="ECO:0000313" key="5">
    <source>
        <dbReference type="EMBL" id="KIM76363.1"/>
    </source>
</evidence>
<feature type="compositionally biased region" description="Low complexity" evidence="3">
    <location>
        <begin position="1"/>
        <end position="22"/>
    </location>
</feature>
<dbReference type="SUPFAM" id="SSF48371">
    <property type="entry name" value="ARM repeat"/>
    <property type="match status" value="2"/>
</dbReference>
<dbReference type="Pfam" id="PF00616">
    <property type="entry name" value="RasGAP"/>
    <property type="match status" value="1"/>
</dbReference>
<feature type="region of interest" description="Disordered" evidence="3">
    <location>
        <begin position="1"/>
        <end position="28"/>
    </location>
</feature>
<gene>
    <name evidence="5" type="ORF">PILCRDRAFT_826352</name>
</gene>
<feature type="region of interest" description="Disordered" evidence="3">
    <location>
        <begin position="253"/>
        <end position="285"/>
    </location>
</feature>
<dbReference type="InterPro" id="IPR001936">
    <property type="entry name" value="RasGAP_dom"/>
</dbReference>
<dbReference type="Gene3D" id="2.30.29.30">
    <property type="entry name" value="Pleckstrin-homology domain (PH domain)/Phosphotyrosine-binding domain (PTB)"/>
    <property type="match status" value="1"/>
</dbReference>
<dbReference type="PROSITE" id="PS50018">
    <property type="entry name" value="RAS_GTPASE_ACTIV_2"/>
    <property type="match status" value="1"/>
</dbReference>
<dbReference type="Gene3D" id="1.10.506.10">
    <property type="entry name" value="GTPase Activation - p120gap, domain 1"/>
    <property type="match status" value="2"/>
</dbReference>
<accession>A0A0C3AR01</accession>
<name>A0A0C3AR01_PILCF</name>
<dbReference type="GO" id="GO:0005096">
    <property type="term" value="F:GTPase activator activity"/>
    <property type="evidence" value="ECO:0007669"/>
    <property type="project" value="UniProtKB-KW"/>
</dbReference>
<dbReference type="InterPro" id="IPR023152">
    <property type="entry name" value="RasGAP_CS"/>
</dbReference>
<dbReference type="Pfam" id="PF13716">
    <property type="entry name" value="CRAL_TRIO_2"/>
    <property type="match status" value="1"/>
</dbReference>
<evidence type="ECO:0000256" key="2">
    <source>
        <dbReference type="ARBA" id="ARBA00022553"/>
    </source>
</evidence>
<dbReference type="SMART" id="SM00323">
    <property type="entry name" value="RasGAP"/>
    <property type="match status" value="1"/>
</dbReference>
<evidence type="ECO:0000256" key="3">
    <source>
        <dbReference type="SAM" id="MobiDB-lite"/>
    </source>
</evidence>
<feature type="domain" description="Ras-GAP" evidence="4">
    <location>
        <begin position="1323"/>
        <end position="1516"/>
    </location>
</feature>
<proteinExistence type="predicted"/>
<dbReference type="PANTHER" id="PTHR10194:SF142">
    <property type="entry name" value="NEUROFIBROMIN"/>
    <property type="match status" value="1"/>
</dbReference>
<dbReference type="InParanoid" id="A0A0C3AR01"/>
<evidence type="ECO:0000313" key="6">
    <source>
        <dbReference type="Proteomes" id="UP000054166"/>
    </source>
</evidence>
<dbReference type="STRING" id="765440.A0A0C3AR01"/>
<keyword evidence="2" id="KW-0597">Phosphoprotein</keyword>
<feature type="compositionally biased region" description="Polar residues" evidence="3">
    <location>
        <begin position="260"/>
        <end position="285"/>
    </location>
</feature>
<keyword evidence="6" id="KW-1185">Reference proteome</keyword>
<reference evidence="6" key="2">
    <citation type="submission" date="2015-01" db="EMBL/GenBank/DDBJ databases">
        <title>Evolutionary Origins and Diversification of the Mycorrhizal Mutualists.</title>
        <authorList>
            <consortium name="DOE Joint Genome Institute"/>
            <consortium name="Mycorrhizal Genomics Consortium"/>
            <person name="Kohler A."/>
            <person name="Kuo A."/>
            <person name="Nagy L.G."/>
            <person name="Floudas D."/>
            <person name="Copeland A."/>
            <person name="Barry K.W."/>
            <person name="Cichocki N."/>
            <person name="Veneault-Fourrey C."/>
            <person name="LaButti K."/>
            <person name="Lindquist E.A."/>
            <person name="Lipzen A."/>
            <person name="Lundell T."/>
            <person name="Morin E."/>
            <person name="Murat C."/>
            <person name="Riley R."/>
            <person name="Ohm R."/>
            <person name="Sun H."/>
            <person name="Tunlid A."/>
            <person name="Henrissat B."/>
            <person name="Grigoriev I.V."/>
            <person name="Hibbett D.S."/>
            <person name="Martin F."/>
        </authorList>
    </citation>
    <scope>NUCLEOTIDE SEQUENCE [LARGE SCALE GENOMIC DNA]</scope>
    <source>
        <strain evidence="6">F 1598</strain>
    </source>
</reference>
<evidence type="ECO:0000256" key="1">
    <source>
        <dbReference type="ARBA" id="ARBA00022468"/>
    </source>
</evidence>
<dbReference type="InterPro" id="IPR036865">
    <property type="entry name" value="CRAL-TRIO_dom_sf"/>
</dbReference>
<reference evidence="5 6" key="1">
    <citation type="submission" date="2014-04" db="EMBL/GenBank/DDBJ databases">
        <authorList>
            <consortium name="DOE Joint Genome Institute"/>
            <person name="Kuo A."/>
            <person name="Tarkka M."/>
            <person name="Buscot F."/>
            <person name="Kohler A."/>
            <person name="Nagy L.G."/>
            <person name="Floudas D."/>
            <person name="Copeland A."/>
            <person name="Barry K.W."/>
            <person name="Cichocki N."/>
            <person name="Veneault-Fourrey C."/>
            <person name="LaButti K."/>
            <person name="Lindquist E.A."/>
            <person name="Lipzen A."/>
            <person name="Lundell T."/>
            <person name="Morin E."/>
            <person name="Murat C."/>
            <person name="Sun H."/>
            <person name="Tunlid A."/>
            <person name="Henrissat B."/>
            <person name="Grigoriev I.V."/>
            <person name="Hibbett D.S."/>
            <person name="Martin F."/>
            <person name="Nordberg H.P."/>
            <person name="Cantor M.N."/>
            <person name="Hua S.X."/>
        </authorList>
    </citation>
    <scope>NUCLEOTIDE SEQUENCE [LARGE SCALE GENOMIC DNA]</scope>
    <source>
        <strain evidence="5 6">F 1598</strain>
    </source>
</reference>
<dbReference type="SUPFAM" id="SSF48350">
    <property type="entry name" value="GTPase activation domain, GAP"/>
    <property type="match status" value="1"/>
</dbReference>